<gene>
    <name evidence="9" type="primary">ispE</name>
    <name evidence="12" type="ORF">SAMN04488024_109160</name>
</gene>
<dbReference type="UniPathway" id="UPA00056">
    <property type="reaction ID" value="UER00094"/>
</dbReference>
<comment type="catalytic activity">
    <reaction evidence="9">
        <text>4-CDP-2-C-methyl-D-erythritol + ATP = 4-CDP-2-C-methyl-D-erythritol 2-phosphate + ADP + H(+)</text>
        <dbReference type="Rhea" id="RHEA:18437"/>
        <dbReference type="ChEBI" id="CHEBI:15378"/>
        <dbReference type="ChEBI" id="CHEBI:30616"/>
        <dbReference type="ChEBI" id="CHEBI:57823"/>
        <dbReference type="ChEBI" id="CHEBI:57919"/>
        <dbReference type="ChEBI" id="CHEBI:456216"/>
        <dbReference type="EC" id="2.7.1.148"/>
    </reaction>
</comment>
<dbReference type="Gene3D" id="3.30.230.10">
    <property type="match status" value="1"/>
</dbReference>
<dbReference type="EC" id="2.7.1.148" evidence="2 9"/>
<dbReference type="GO" id="GO:0005524">
    <property type="term" value="F:ATP binding"/>
    <property type="evidence" value="ECO:0007669"/>
    <property type="project" value="UniProtKB-UniRule"/>
</dbReference>
<feature type="active site" evidence="9">
    <location>
        <position position="27"/>
    </location>
</feature>
<feature type="active site" evidence="9">
    <location>
        <position position="151"/>
    </location>
</feature>
<dbReference type="EMBL" id="FMZH01000009">
    <property type="protein sequence ID" value="SDD94851.1"/>
    <property type="molecule type" value="Genomic_DNA"/>
</dbReference>
<evidence type="ECO:0000259" key="11">
    <source>
        <dbReference type="Pfam" id="PF08544"/>
    </source>
</evidence>
<dbReference type="PIRSF" id="PIRSF010376">
    <property type="entry name" value="IspE"/>
    <property type="match status" value="1"/>
</dbReference>
<dbReference type="GO" id="GO:0019288">
    <property type="term" value="P:isopentenyl diphosphate biosynthetic process, methylerythritol 4-phosphate pathway"/>
    <property type="evidence" value="ECO:0007669"/>
    <property type="project" value="UniProtKB-UniRule"/>
</dbReference>
<evidence type="ECO:0000256" key="1">
    <source>
        <dbReference type="ARBA" id="ARBA00009684"/>
    </source>
</evidence>
<comment type="similarity">
    <text evidence="1 9">Belongs to the GHMP kinase family. IspE subfamily.</text>
</comment>
<keyword evidence="13" id="KW-1185">Reference proteome</keyword>
<keyword evidence="5 9" id="KW-0547">Nucleotide-binding</keyword>
<dbReference type="GO" id="GO:0050515">
    <property type="term" value="F:4-(cytidine 5'-diphospho)-2-C-methyl-D-erythritol kinase activity"/>
    <property type="evidence" value="ECO:0007669"/>
    <property type="project" value="UniProtKB-UniRule"/>
</dbReference>
<dbReference type="Gene3D" id="3.30.70.890">
    <property type="entry name" value="GHMP kinase, C-terminal domain"/>
    <property type="match status" value="1"/>
</dbReference>
<keyword evidence="4 9" id="KW-0808">Transferase</keyword>
<dbReference type="Pfam" id="PF00288">
    <property type="entry name" value="GHMP_kinases_N"/>
    <property type="match status" value="1"/>
</dbReference>
<dbReference type="InterPro" id="IPR013750">
    <property type="entry name" value="GHMP_kinase_C_dom"/>
</dbReference>
<dbReference type="NCBIfam" id="TIGR00154">
    <property type="entry name" value="ispE"/>
    <property type="match status" value="1"/>
</dbReference>
<dbReference type="HAMAP" id="MF_00061">
    <property type="entry name" value="IspE"/>
    <property type="match status" value="1"/>
</dbReference>
<keyword evidence="9" id="KW-0414">Isoprene biosynthesis</keyword>
<dbReference type="PANTHER" id="PTHR43527:SF2">
    <property type="entry name" value="4-DIPHOSPHOCYTIDYL-2-C-METHYL-D-ERYTHRITOL KINASE, CHLOROPLASTIC"/>
    <property type="match status" value="1"/>
</dbReference>
<dbReference type="InterPro" id="IPR004424">
    <property type="entry name" value="IspE"/>
</dbReference>
<dbReference type="STRING" id="390242.SAMN04488024_109160"/>
<evidence type="ECO:0000256" key="9">
    <source>
        <dbReference type="HAMAP-Rule" id="MF_00061"/>
    </source>
</evidence>
<comment type="pathway">
    <text evidence="9">Isoprenoid biosynthesis; isopentenyl diphosphate biosynthesis via DXP pathway; isopentenyl diphosphate from 1-deoxy-D-xylulose 5-phosphate: step 3/6.</text>
</comment>
<evidence type="ECO:0000256" key="8">
    <source>
        <dbReference type="ARBA" id="ARBA00032554"/>
    </source>
</evidence>
<evidence type="ECO:0000256" key="3">
    <source>
        <dbReference type="ARBA" id="ARBA00017473"/>
    </source>
</evidence>
<dbReference type="Proteomes" id="UP000199455">
    <property type="component" value="Unassembled WGS sequence"/>
</dbReference>
<dbReference type="InterPro" id="IPR014721">
    <property type="entry name" value="Ribsml_uS5_D2-typ_fold_subgr"/>
</dbReference>
<dbReference type="GO" id="GO:0016114">
    <property type="term" value="P:terpenoid biosynthetic process"/>
    <property type="evidence" value="ECO:0007669"/>
    <property type="project" value="UniProtKB-UniRule"/>
</dbReference>
<feature type="domain" description="GHMP kinase N-terminal" evidence="10">
    <location>
        <begin position="82"/>
        <end position="156"/>
    </location>
</feature>
<evidence type="ECO:0000259" key="10">
    <source>
        <dbReference type="Pfam" id="PF00288"/>
    </source>
</evidence>
<evidence type="ECO:0000313" key="13">
    <source>
        <dbReference type="Proteomes" id="UP000199455"/>
    </source>
</evidence>
<evidence type="ECO:0000256" key="6">
    <source>
        <dbReference type="ARBA" id="ARBA00022777"/>
    </source>
</evidence>
<dbReference type="InterPro" id="IPR036554">
    <property type="entry name" value="GHMP_kinase_C_sf"/>
</dbReference>
<evidence type="ECO:0000313" key="12">
    <source>
        <dbReference type="EMBL" id="SDD94851.1"/>
    </source>
</evidence>
<dbReference type="SUPFAM" id="SSF54211">
    <property type="entry name" value="Ribosomal protein S5 domain 2-like"/>
    <property type="match status" value="1"/>
</dbReference>
<dbReference type="AlphaFoldDB" id="A0A1G6YX16"/>
<evidence type="ECO:0000256" key="5">
    <source>
        <dbReference type="ARBA" id="ARBA00022741"/>
    </source>
</evidence>
<organism evidence="12 13">
    <name type="scientific">Pedobacter soli</name>
    <dbReference type="NCBI Taxonomy" id="390242"/>
    <lineage>
        <taxon>Bacteria</taxon>
        <taxon>Pseudomonadati</taxon>
        <taxon>Bacteroidota</taxon>
        <taxon>Sphingobacteriia</taxon>
        <taxon>Sphingobacteriales</taxon>
        <taxon>Sphingobacteriaceae</taxon>
        <taxon>Pedobacter</taxon>
    </lineage>
</organism>
<protein>
    <recommendedName>
        <fullName evidence="3 9">4-diphosphocytidyl-2-C-methyl-D-erythritol kinase</fullName>
        <shortName evidence="9">CMK</shortName>
        <ecNumber evidence="2 9">2.7.1.148</ecNumber>
    </recommendedName>
    <alternativeName>
        <fullName evidence="8 9">4-(cytidine-5'-diphospho)-2-C-methyl-D-erythritol kinase</fullName>
    </alternativeName>
</protein>
<dbReference type="Pfam" id="PF08544">
    <property type="entry name" value="GHMP_kinases_C"/>
    <property type="match status" value="1"/>
</dbReference>
<feature type="domain" description="GHMP kinase C-terminal" evidence="11">
    <location>
        <begin position="226"/>
        <end position="268"/>
    </location>
</feature>
<dbReference type="PANTHER" id="PTHR43527">
    <property type="entry name" value="4-DIPHOSPHOCYTIDYL-2-C-METHYL-D-ERYTHRITOL KINASE, CHLOROPLASTIC"/>
    <property type="match status" value="1"/>
</dbReference>
<reference evidence="13" key="1">
    <citation type="submission" date="2016-10" db="EMBL/GenBank/DDBJ databases">
        <authorList>
            <person name="Varghese N."/>
            <person name="Submissions S."/>
        </authorList>
    </citation>
    <scope>NUCLEOTIDE SEQUENCE [LARGE SCALE GENOMIC DNA]</scope>
    <source>
        <strain evidence="13">DSM 18609</strain>
    </source>
</reference>
<sequence>MSQLLVFALRTQDLRLTTEMLAFPNAKINLGLNITEKRADGYHNLETVFYPIQIKDAVEITDASVTSCKIHGIDIPGDADDNLCVKAYHLIAADFEIPPQRIDLFKNIPVGAGLGGGSADCAFVIKLINDKFSLGLSVSQMQDYARKLGADCAFFIENKPVYAFNKGDEFEKCEIDLSAWYKVLVKPPVHVSTADAYAHVKPQKPLQSLKEIIHLPPTTWKNKVINDFEPSVFAKYPQIHQIKTSLYDAGATFALMSGSGSSVFAIFPEAVKLPGLEQDNLVYYNI</sequence>
<keyword evidence="7 9" id="KW-0067">ATP-binding</keyword>
<evidence type="ECO:0000256" key="4">
    <source>
        <dbReference type="ARBA" id="ARBA00022679"/>
    </source>
</evidence>
<dbReference type="InterPro" id="IPR020568">
    <property type="entry name" value="Ribosomal_Su5_D2-typ_SF"/>
</dbReference>
<proteinExistence type="inferred from homology"/>
<dbReference type="InterPro" id="IPR006204">
    <property type="entry name" value="GHMP_kinase_N_dom"/>
</dbReference>
<dbReference type="SUPFAM" id="SSF55060">
    <property type="entry name" value="GHMP Kinase, C-terminal domain"/>
    <property type="match status" value="1"/>
</dbReference>
<accession>A0A1G6YX16</accession>
<name>A0A1G6YX16_9SPHI</name>
<evidence type="ECO:0000256" key="7">
    <source>
        <dbReference type="ARBA" id="ARBA00022840"/>
    </source>
</evidence>
<feature type="binding site" evidence="9">
    <location>
        <begin position="109"/>
        <end position="119"/>
    </location>
    <ligand>
        <name>ATP</name>
        <dbReference type="ChEBI" id="CHEBI:30616"/>
    </ligand>
</feature>
<evidence type="ECO:0000256" key="2">
    <source>
        <dbReference type="ARBA" id="ARBA00012052"/>
    </source>
</evidence>
<keyword evidence="6 9" id="KW-0418">Kinase</keyword>
<comment type="function">
    <text evidence="9">Catalyzes the phosphorylation of the position 2 hydroxy group of 4-diphosphocytidyl-2C-methyl-D-erythritol.</text>
</comment>